<organism evidence="1 2">
    <name type="scientific">Actinocatenispora rupis</name>
    <dbReference type="NCBI Taxonomy" id="519421"/>
    <lineage>
        <taxon>Bacteria</taxon>
        <taxon>Bacillati</taxon>
        <taxon>Actinomycetota</taxon>
        <taxon>Actinomycetes</taxon>
        <taxon>Micromonosporales</taxon>
        <taxon>Micromonosporaceae</taxon>
        <taxon>Actinocatenispora</taxon>
    </lineage>
</organism>
<gene>
    <name evidence="1" type="ORF">Aru02nite_29820</name>
</gene>
<evidence type="ECO:0000313" key="1">
    <source>
        <dbReference type="EMBL" id="GID12093.1"/>
    </source>
</evidence>
<dbReference type="Proteomes" id="UP000612808">
    <property type="component" value="Unassembled WGS sequence"/>
</dbReference>
<name>A0A8J3JC42_9ACTN</name>
<reference evidence="1" key="1">
    <citation type="submission" date="2021-01" db="EMBL/GenBank/DDBJ databases">
        <title>Whole genome shotgun sequence of Actinocatenispora rupis NBRC 107355.</title>
        <authorList>
            <person name="Komaki H."/>
            <person name="Tamura T."/>
        </authorList>
    </citation>
    <scope>NUCLEOTIDE SEQUENCE</scope>
    <source>
        <strain evidence="1">NBRC 107355</strain>
    </source>
</reference>
<dbReference type="EMBL" id="BOMB01000016">
    <property type="protein sequence ID" value="GID12093.1"/>
    <property type="molecule type" value="Genomic_DNA"/>
</dbReference>
<protein>
    <submittedName>
        <fullName evidence="1">Uncharacterized protein</fullName>
    </submittedName>
</protein>
<sequence>MVPLSAEALEARVWRETSRIAPERAAARTRATRAGLIAEIFRSITVGGGVTDLTYARRT</sequence>
<proteinExistence type="predicted"/>
<dbReference type="AlphaFoldDB" id="A0A8J3JC42"/>
<comment type="caution">
    <text evidence="1">The sequence shown here is derived from an EMBL/GenBank/DDBJ whole genome shotgun (WGS) entry which is preliminary data.</text>
</comment>
<dbReference type="RefSeq" id="WP_203658076.1">
    <property type="nucleotide sequence ID" value="NZ_BAAAZM010000009.1"/>
</dbReference>
<keyword evidence="2" id="KW-1185">Reference proteome</keyword>
<evidence type="ECO:0000313" key="2">
    <source>
        <dbReference type="Proteomes" id="UP000612808"/>
    </source>
</evidence>
<accession>A0A8J3JC42</accession>